<evidence type="ECO:0000256" key="2">
    <source>
        <dbReference type="ARBA" id="ARBA00023235"/>
    </source>
</evidence>
<dbReference type="PANTHER" id="PTHR23046:SF2">
    <property type="entry name" value="PHOSPHORIBOSYLAMINOIMIDAZOLE CARBOXYLASE"/>
    <property type="match status" value="1"/>
</dbReference>
<dbReference type="InterPro" id="IPR000031">
    <property type="entry name" value="PurE_dom"/>
</dbReference>
<evidence type="ECO:0000256" key="3">
    <source>
        <dbReference type="HAMAP-Rule" id="MF_01929"/>
    </source>
</evidence>
<comment type="similarity">
    <text evidence="3">Belongs to the AIR carboxylase family. Class I subfamily.</text>
</comment>
<dbReference type="EMBL" id="NRRL01000013">
    <property type="protein sequence ID" value="MBK1667910.1"/>
    <property type="molecule type" value="Genomic_DNA"/>
</dbReference>
<comment type="catalytic activity">
    <reaction evidence="3 4">
        <text>5-carboxyamino-1-(5-phospho-D-ribosyl)imidazole + H(+) = 5-amino-1-(5-phospho-D-ribosyl)imidazole-4-carboxylate</text>
        <dbReference type="Rhea" id="RHEA:13193"/>
        <dbReference type="ChEBI" id="CHEBI:15378"/>
        <dbReference type="ChEBI" id="CHEBI:58730"/>
        <dbReference type="ChEBI" id="CHEBI:77657"/>
        <dbReference type="EC" id="5.4.99.18"/>
    </reaction>
</comment>
<keyword evidence="7" id="KW-1185">Reference proteome</keyword>
<dbReference type="NCBIfam" id="TIGR01162">
    <property type="entry name" value="purE"/>
    <property type="match status" value="1"/>
</dbReference>
<dbReference type="EC" id="5.4.99.18" evidence="3 4"/>
<comment type="function">
    <text evidence="3 4">Catalyzes the conversion of N5-carboxyaminoimidazole ribonucleotide (N5-CAIR) to 4-carboxy-5-aminoimidazole ribonucleotide (CAIR).</text>
</comment>
<dbReference type="SUPFAM" id="SSF52255">
    <property type="entry name" value="N5-CAIR mutase (phosphoribosylaminoimidazole carboxylase, PurE)"/>
    <property type="match status" value="1"/>
</dbReference>
<dbReference type="InterPro" id="IPR024694">
    <property type="entry name" value="PurE_prokaryotes"/>
</dbReference>
<dbReference type="PIRSF" id="PIRSF001338">
    <property type="entry name" value="AIR_carboxylase"/>
    <property type="match status" value="1"/>
</dbReference>
<dbReference type="Gene3D" id="3.40.50.1970">
    <property type="match status" value="1"/>
</dbReference>
<gene>
    <name evidence="3 6" type="primary">purE</name>
    <name evidence="6" type="ORF">CKO28_07660</name>
</gene>
<keyword evidence="2 3" id="KW-0413">Isomerase</keyword>
<dbReference type="PANTHER" id="PTHR23046">
    <property type="entry name" value="PHOSPHORIBOSYLAMINOIMIDAZOLE CARBOXYLASE CATALYTIC SUBUNIT"/>
    <property type="match status" value="1"/>
</dbReference>
<evidence type="ECO:0000313" key="6">
    <source>
        <dbReference type="EMBL" id="MBK1667910.1"/>
    </source>
</evidence>
<sequence length="163" mass="16732">MAEPVVGIIMGSQSDWQTMQNTADTLDRLGVAYETRIVSAHRTPERMVDYAKTARERGLKVIVAGAGGAAHLPGMVASMTPLPVFGVPVQSKALNGWDSLLSIAQMPGGVPVGTLAVGRSGAVNAGLLAAGVIALLDPKVADALDAYRAEQSAGVAEAPRDDA</sequence>
<organism evidence="6 7">
    <name type="scientific">Rhodovibrio sodomensis</name>
    <dbReference type="NCBI Taxonomy" id="1088"/>
    <lineage>
        <taxon>Bacteria</taxon>
        <taxon>Pseudomonadati</taxon>
        <taxon>Pseudomonadota</taxon>
        <taxon>Alphaproteobacteria</taxon>
        <taxon>Rhodospirillales</taxon>
        <taxon>Rhodovibrionaceae</taxon>
        <taxon>Rhodovibrio</taxon>
    </lineage>
</organism>
<name>A0ABS1DES0_9PROT</name>
<comment type="caution">
    <text evidence="6">The sequence shown here is derived from an EMBL/GenBank/DDBJ whole genome shotgun (WGS) entry which is preliminary data.</text>
</comment>
<protein>
    <recommendedName>
        <fullName evidence="3 4">N5-carboxyaminoimidazole ribonucleotide mutase</fullName>
        <shortName evidence="3 4">N5-CAIR mutase</shortName>
        <ecNumber evidence="3 4">5.4.99.18</ecNumber>
    </recommendedName>
    <alternativeName>
        <fullName evidence="3">5-(carboxyamino)imidazole ribonucleotide mutase</fullName>
    </alternativeName>
</protein>
<dbReference type="SMART" id="SM01001">
    <property type="entry name" value="AIRC"/>
    <property type="match status" value="1"/>
</dbReference>
<feature type="domain" description="PurE" evidence="5">
    <location>
        <begin position="4"/>
        <end position="155"/>
    </location>
</feature>
<feature type="binding site" evidence="3">
    <location>
        <position position="42"/>
    </location>
    <ligand>
        <name>substrate</name>
    </ligand>
</feature>
<dbReference type="RefSeq" id="WP_200340069.1">
    <property type="nucleotide sequence ID" value="NZ_NRRL01000013.1"/>
</dbReference>
<proteinExistence type="inferred from homology"/>
<feature type="binding site" evidence="3">
    <location>
        <position position="12"/>
    </location>
    <ligand>
        <name>substrate</name>
    </ligand>
</feature>
<dbReference type="Proteomes" id="UP001296873">
    <property type="component" value="Unassembled WGS sequence"/>
</dbReference>
<dbReference type="InterPro" id="IPR033747">
    <property type="entry name" value="PurE_ClassI"/>
</dbReference>
<dbReference type="HAMAP" id="MF_01929">
    <property type="entry name" value="PurE_classI"/>
    <property type="match status" value="1"/>
</dbReference>
<feature type="binding site" evidence="3">
    <location>
        <position position="15"/>
    </location>
    <ligand>
        <name>substrate</name>
    </ligand>
</feature>
<accession>A0ABS1DES0</accession>
<evidence type="ECO:0000259" key="5">
    <source>
        <dbReference type="SMART" id="SM01001"/>
    </source>
</evidence>
<reference evidence="6 7" key="1">
    <citation type="journal article" date="2020" name="Microorganisms">
        <title>Osmotic Adaptation and Compatible Solute Biosynthesis of Phototrophic Bacteria as Revealed from Genome Analyses.</title>
        <authorList>
            <person name="Imhoff J.F."/>
            <person name="Rahn T."/>
            <person name="Kunzel S."/>
            <person name="Keller A."/>
            <person name="Neulinger S.C."/>
        </authorList>
    </citation>
    <scope>NUCLEOTIDE SEQUENCE [LARGE SCALE GENOMIC DNA]</scope>
    <source>
        <strain evidence="6 7">DSM 9895</strain>
    </source>
</reference>
<keyword evidence="1 3" id="KW-0658">Purine biosynthesis</keyword>
<dbReference type="Pfam" id="PF00731">
    <property type="entry name" value="AIRC"/>
    <property type="match status" value="1"/>
</dbReference>
<comment type="pathway">
    <text evidence="3 4">Purine metabolism; IMP biosynthesis via de novo pathway; 5-amino-1-(5-phospho-D-ribosyl)imidazole-4-carboxylate from 5-amino-1-(5-phospho-D-ribosyl)imidazole (N5-CAIR route): step 2/2.</text>
</comment>
<evidence type="ECO:0000256" key="1">
    <source>
        <dbReference type="ARBA" id="ARBA00022755"/>
    </source>
</evidence>
<evidence type="ECO:0000313" key="7">
    <source>
        <dbReference type="Proteomes" id="UP001296873"/>
    </source>
</evidence>
<evidence type="ECO:0000256" key="4">
    <source>
        <dbReference type="PIRNR" id="PIRNR001338"/>
    </source>
</evidence>